<dbReference type="Proteomes" id="UP000824280">
    <property type="component" value="Chromosome"/>
</dbReference>
<evidence type="ECO:0000259" key="6">
    <source>
        <dbReference type="Pfam" id="PF04932"/>
    </source>
</evidence>
<protein>
    <submittedName>
        <fullName evidence="7">O-antigen ligase family protein</fullName>
    </submittedName>
</protein>
<accession>A0ABX8ZFH6</accession>
<feature type="transmembrane region" description="Helical" evidence="5">
    <location>
        <begin position="325"/>
        <end position="345"/>
    </location>
</feature>
<dbReference type="PANTHER" id="PTHR37422">
    <property type="entry name" value="TEICHURONIC ACID BIOSYNTHESIS PROTEIN TUAE"/>
    <property type="match status" value="1"/>
</dbReference>
<reference evidence="7 8" key="1">
    <citation type="submission" date="2021-08" db="EMBL/GenBank/DDBJ databases">
        <title>Comparative Genomics Analysis of the Genus Qipengyuania Reveals Extensive Genetic Diversity and Metabolic Versatility, Including the Description of Fifteen Novel Species.</title>
        <authorList>
            <person name="Liu Y."/>
        </authorList>
    </citation>
    <scope>NUCLEOTIDE SEQUENCE [LARGE SCALE GENOMIC DNA]</scope>
    <source>
        <strain evidence="7 8">1XM2-8</strain>
    </source>
</reference>
<organism evidence="7 8">
    <name type="scientific">Qipengyuania psychrotolerans</name>
    <dbReference type="NCBI Taxonomy" id="2867238"/>
    <lineage>
        <taxon>Bacteria</taxon>
        <taxon>Pseudomonadati</taxon>
        <taxon>Pseudomonadota</taxon>
        <taxon>Alphaproteobacteria</taxon>
        <taxon>Sphingomonadales</taxon>
        <taxon>Erythrobacteraceae</taxon>
        <taxon>Qipengyuania</taxon>
    </lineage>
</organism>
<keyword evidence="7" id="KW-0436">Ligase</keyword>
<evidence type="ECO:0000256" key="1">
    <source>
        <dbReference type="ARBA" id="ARBA00004141"/>
    </source>
</evidence>
<evidence type="ECO:0000256" key="3">
    <source>
        <dbReference type="ARBA" id="ARBA00022989"/>
    </source>
</evidence>
<dbReference type="PANTHER" id="PTHR37422:SF23">
    <property type="entry name" value="TEICHURONIC ACID BIOSYNTHESIS PROTEIN TUAE"/>
    <property type="match status" value="1"/>
</dbReference>
<evidence type="ECO:0000313" key="7">
    <source>
        <dbReference type="EMBL" id="QZD86028.1"/>
    </source>
</evidence>
<dbReference type="EMBL" id="CP081297">
    <property type="protein sequence ID" value="QZD86028.1"/>
    <property type="molecule type" value="Genomic_DNA"/>
</dbReference>
<dbReference type="InterPro" id="IPR007016">
    <property type="entry name" value="O-antigen_ligase-rel_domated"/>
</dbReference>
<feature type="transmembrane region" description="Helical" evidence="5">
    <location>
        <begin position="228"/>
        <end position="248"/>
    </location>
</feature>
<evidence type="ECO:0000256" key="4">
    <source>
        <dbReference type="ARBA" id="ARBA00023136"/>
    </source>
</evidence>
<gene>
    <name evidence="7" type="ORF">K3166_06955</name>
</gene>
<keyword evidence="4 5" id="KW-0472">Membrane</keyword>
<sequence>MRNGDVKGAKVPLAVILGLMAIAICQLIPLPWSVWTELPKRSAIAEIDTLLGMAGVSRPLSLDPARTWNTLFALLVPLAALVLFCIQSGRYVRMSLLALVALALASAAVGYLQAIGIKALHFYAITHDHHPVGLFSNKNHQAVLLVWLLMTVAWFATLIDPASRKAKAHGAAVLATLFVIFPLILLSGSRAGLLMSFPALMISLWLLSRSKVYQLSAAKKVNMKRVRVAFILAALIIVLAGIFSVLALSDRQAALSRLFASDPADEMRWIFLPLLWEMTGDFFVLGTGFGAFAATFHMYESTETLGPGYLNQAHLDPLQLIIEGGIPALILAAWGSVWLVWKILALWMSGKRPHRDLAIYLASAIGVWFAASLIDYPLRAPIISVVFVILTAHLGISSVRGGRDMMRQPSESTRQRKQ</sequence>
<keyword evidence="3 5" id="KW-1133">Transmembrane helix</keyword>
<feature type="transmembrane region" description="Helical" evidence="5">
    <location>
        <begin position="166"/>
        <end position="185"/>
    </location>
</feature>
<evidence type="ECO:0000256" key="5">
    <source>
        <dbReference type="SAM" id="Phobius"/>
    </source>
</evidence>
<dbReference type="InterPro" id="IPR051533">
    <property type="entry name" value="WaaL-like"/>
</dbReference>
<feature type="transmembrane region" description="Helical" evidence="5">
    <location>
        <begin position="140"/>
        <end position="159"/>
    </location>
</feature>
<proteinExistence type="predicted"/>
<keyword evidence="8" id="KW-1185">Reference proteome</keyword>
<comment type="subcellular location">
    <subcellularLocation>
        <location evidence="1">Membrane</location>
        <topology evidence="1">Multi-pass membrane protein</topology>
    </subcellularLocation>
</comment>
<feature type="transmembrane region" description="Helical" evidence="5">
    <location>
        <begin position="12"/>
        <end position="32"/>
    </location>
</feature>
<feature type="transmembrane region" description="Helical" evidence="5">
    <location>
        <begin position="67"/>
        <end position="86"/>
    </location>
</feature>
<keyword evidence="2 5" id="KW-0812">Transmembrane</keyword>
<feature type="transmembrane region" description="Helical" evidence="5">
    <location>
        <begin position="98"/>
        <end position="120"/>
    </location>
</feature>
<feature type="domain" description="O-antigen ligase-related" evidence="6">
    <location>
        <begin position="176"/>
        <end position="332"/>
    </location>
</feature>
<name>A0ABX8ZFH6_9SPHN</name>
<dbReference type="Pfam" id="PF04932">
    <property type="entry name" value="Wzy_C"/>
    <property type="match status" value="1"/>
</dbReference>
<feature type="transmembrane region" description="Helical" evidence="5">
    <location>
        <begin position="380"/>
        <end position="399"/>
    </location>
</feature>
<feature type="transmembrane region" description="Helical" evidence="5">
    <location>
        <begin position="357"/>
        <end position="374"/>
    </location>
</feature>
<dbReference type="GO" id="GO:0016874">
    <property type="term" value="F:ligase activity"/>
    <property type="evidence" value="ECO:0007669"/>
    <property type="project" value="UniProtKB-KW"/>
</dbReference>
<dbReference type="RefSeq" id="WP_221421579.1">
    <property type="nucleotide sequence ID" value="NZ_CP081297.1"/>
</dbReference>
<evidence type="ECO:0000256" key="2">
    <source>
        <dbReference type="ARBA" id="ARBA00022692"/>
    </source>
</evidence>
<evidence type="ECO:0000313" key="8">
    <source>
        <dbReference type="Proteomes" id="UP000824280"/>
    </source>
</evidence>